<dbReference type="EMBL" id="CP101988">
    <property type="protein sequence ID" value="UUI74841.1"/>
    <property type="molecule type" value="Genomic_DNA"/>
</dbReference>
<keyword evidence="4" id="KW-0597">Phosphoprotein</keyword>
<name>A0ABY5L032_9CELL</name>
<dbReference type="Pfam" id="PF00672">
    <property type="entry name" value="HAMP"/>
    <property type="match status" value="1"/>
</dbReference>
<evidence type="ECO:0000256" key="10">
    <source>
        <dbReference type="ARBA" id="ARBA00023136"/>
    </source>
</evidence>
<dbReference type="Gene3D" id="6.10.340.10">
    <property type="match status" value="1"/>
</dbReference>
<keyword evidence="6 11" id="KW-0812">Transmembrane</keyword>
<dbReference type="CDD" id="cd00082">
    <property type="entry name" value="HisKA"/>
    <property type="match status" value="1"/>
</dbReference>
<dbReference type="Proteomes" id="UP001316189">
    <property type="component" value="Chromosome"/>
</dbReference>
<dbReference type="InterPro" id="IPR005467">
    <property type="entry name" value="His_kinase_dom"/>
</dbReference>
<evidence type="ECO:0000256" key="6">
    <source>
        <dbReference type="ARBA" id="ARBA00022692"/>
    </source>
</evidence>
<evidence type="ECO:0000313" key="15">
    <source>
        <dbReference type="Proteomes" id="UP001316189"/>
    </source>
</evidence>
<evidence type="ECO:0000256" key="8">
    <source>
        <dbReference type="ARBA" id="ARBA00022989"/>
    </source>
</evidence>
<dbReference type="Pfam" id="PF00512">
    <property type="entry name" value="HisKA"/>
    <property type="match status" value="1"/>
</dbReference>
<dbReference type="Gene3D" id="1.10.287.130">
    <property type="match status" value="1"/>
</dbReference>
<dbReference type="CDD" id="cd06225">
    <property type="entry name" value="HAMP"/>
    <property type="match status" value="1"/>
</dbReference>
<dbReference type="InterPro" id="IPR036890">
    <property type="entry name" value="HATPase_C_sf"/>
</dbReference>
<accession>A0ABY5L032</accession>
<dbReference type="PROSITE" id="PS50109">
    <property type="entry name" value="HIS_KIN"/>
    <property type="match status" value="1"/>
</dbReference>
<sequence>MRATHARQPRASWNPARRTAHVTVRARLLGAVVALAGLTVLIAGAAAFALQAQATDARIDSSLGRAVEVLHITANDGPNPDQASRPKFTTVADLLEKAVQMRGLTEHEGVIALVDGEPRWFASRPVVLRLEADLELVDLLRDLPSDQPVELRTVRTSLTEYRMVAVPVRVGGDPSVGMFVVAVDRGAEIDTLSRTYLTYATIALGSLAVIAAVAWFVVGRLLSPIRLLRDAARRITESDLSERIPVSGADDLSDLAATVNAMLDRLENAFGSQRELLDDVGHELRTPLTIVRGHLELINPRDPEDVRAVQSLALDELDRMHRLVDDLMTLATADRPDFVRPAPTDIGRLTDDVLDKARSLGDRQWQVTARADVVLMVDSQRVTQAWLQLIANAVSVSAPGTRIRIGSELHAGRVRLWVHDQGPGVAPEEEQRIFERFHRGRADRTGRRSEGAGLGLPIVAAIAAAHRGRVRLERWPAHAGPGSVFLLDLPAIPYTEKSRQGRAELVEHR</sequence>
<organism evidence="14 15">
    <name type="scientific">Cellulomonas chengniuliangii</name>
    <dbReference type="NCBI Taxonomy" id="2968084"/>
    <lineage>
        <taxon>Bacteria</taxon>
        <taxon>Bacillati</taxon>
        <taxon>Actinomycetota</taxon>
        <taxon>Actinomycetes</taxon>
        <taxon>Micrococcales</taxon>
        <taxon>Cellulomonadaceae</taxon>
        <taxon>Cellulomonas</taxon>
    </lineage>
</organism>
<dbReference type="SUPFAM" id="SSF47384">
    <property type="entry name" value="Homodimeric domain of signal transducing histidine kinase"/>
    <property type="match status" value="1"/>
</dbReference>
<reference evidence="14 15" key="1">
    <citation type="submission" date="2022-07" db="EMBL/GenBank/DDBJ databases">
        <title>Novel species in genus cellulomonas.</title>
        <authorList>
            <person name="Ye L."/>
        </authorList>
    </citation>
    <scope>NUCLEOTIDE SEQUENCE [LARGE SCALE GENOMIC DNA]</scope>
    <source>
        <strain evidence="15">zg-Y338</strain>
    </source>
</reference>
<keyword evidence="5" id="KW-0808">Transferase</keyword>
<comment type="catalytic activity">
    <reaction evidence="1">
        <text>ATP + protein L-histidine = ADP + protein N-phospho-L-histidine.</text>
        <dbReference type="EC" id="2.7.13.3"/>
    </reaction>
</comment>
<comment type="subcellular location">
    <subcellularLocation>
        <location evidence="2">Cell membrane</location>
    </subcellularLocation>
</comment>
<dbReference type="SUPFAM" id="SSF158472">
    <property type="entry name" value="HAMP domain-like"/>
    <property type="match status" value="1"/>
</dbReference>
<evidence type="ECO:0000256" key="3">
    <source>
        <dbReference type="ARBA" id="ARBA00012438"/>
    </source>
</evidence>
<dbReference type="PRINTS" id="PR00344">
    <property type="entry name" value="BCTRLSENSOR"/>
</dbReference>
<keyword evidence="10 11" id="KW-0472">Membrane</keyword>
<evidence type="ECO:0000256" key="5">
    <source>
        <dbReference type="ARBA" id="ARBA00022679"/>
    </source>
</evidence>
<dbReference type="CDD" id="cd00075">
    <property type="entry name" value="HATPase"/>
    <property type="match status" value="1"/>
</dbReference>
<evidence type="ECO:0000256" key="9">
    <source>
        <dbReference type="ARBA" id="ARBA00023012"/>
    </source>
</evidence>
<gene>
    <name evidence="14" type="ORF">NP064_13780</name>
</gene>
<dbReference type="SMART" id="SM00387">
    <property type="entry name" value="HATPase_c"/>
    <property type="match status" value="1"/>
</dbReference>
<dbReference type="PANTHER" id="PTHR45436:SF5">
    <property type="entry name" value="SENSOR HISTIDINE KINASE TRCS"/>
    <property type="match status" value="1"/>
</dbReference>
<evidence type="ECO:0000256" key="2">
    <source>
        <dbReference type="ARBA" id="ARBA00004236"/>
    </source>
</evidence>
<dbReference type="InterPro" id="IPR003660">
    <property type="entry name" value="HAMP_dom"/>
</dbReference>
<evidence type="ECO:0000256" key="4">
    <source>
        <dbReference type="ARBA" id="ARBA00022553"/>
    </source>
</evidence>
<dbReference type="SMART" id="SM00388">
    <property type="entry name" value="HisKA"/>
    <property type="match status" value="1"/>
</dbReference>
<dbReference type="Gene3D" id="3.30.565.10">
    <property type="entry name" value="Histidine kinase-like ATPase, C-terminal domain"/>
    <property type="match status" value="1"/>
</dbReference>
<feature type="domain" description="Histidine kinase" evidence="12">
    <location>
        <begin position="279"/>
        <end position="493"/>
    </location>
</feature>
<dbReference type="SUPFAM" id="SSF55874">
    <property type="entry name" value="ATPase domain of HSP90 chaperone/DNA topoisomerase II/histidine kinase"/>
    <property type="match status" value="1"/>
</dbReference>
<keyword evidence="7" id="KW-0418">Kinase</keyword>
<dbReference type="Pfam" id="PF02518">
    <property type="entry name" value="HATPase_c"/>
    <property type="match status" value="1"/>
</dbReference>
<feature type="domain" description="HAMP" evidence="13">
    <location>
        <begin position="219"/>
        <end position="271"/>
    </location>
</feature>
<dbReference type="EC" id="2.7.13.3" evidence="3"/>
<keyword evidence="9" id="KW-0902">Two-component regulatory system</keyword>
<evidence type="ECO:0000256" key="7">
    <source>
        <dbReference type="ARBA" id="ARBA00022777"/>
    </source>
</evidence>
<dbReference type="InterPro" id="IPR003661">
    <property type="entry name" value="HisK_dim/P_dom"/>
</dbReference>
<keyword evidence="8 11" id="KW-1133">Transmembrane helix</keyword>
<proteinExistence type="predicted"/>
<dbReference type="InterPro" id="IPR004358">
    <property type="entry name" value="Sig_transdc_His_kin-like_C"/>
</dbReference>
<evidence type="ECO:0000313" key="14">
    <source>
        <dbReference type="EMBL" id="UUI74841.1"/>
    </source>
</evidence>
<dbReference type="RefSeq" id="WP_227570291.1">
    <property type="nucleotide sequence ID" value="NZ_CP101988.1"/>
</dbReference>
<dbReference type="InterPro" id="IPR036097">
    <property type="entry name" value="HisK_dim/P_sf"/>
</dbReference>
<dbReference type="PROSITE" id="PS50885">
    <property type="entry name" value="HAMP"/>
    <property type="match status" value="1"/>
</dbReference>
<evidence type="ECO:0000256" key="1">
    <source>
        <dbReference type="ARBA" id="ARBA00000085"/>
    </source>
</evidence>
<dbReference type="SMART" id="SM00304">
    <property type="entry name" value="HAMP"/>
    <property type="match status" value="1"/>
</dbReference>
<evidence type="ECO:0000256" key="11">
    <source>
        <dbReference type="SAM" id="Phobius"/>
    </source>
</evidence>
<evidence type="ECO:0000259" key="12">
    <source>
        <dbReference type="PROSITE" id="PS50109"/>
    </source>
</evidence>
<dbReference type="PANTHER" id="PTHR45436">
    <property type="entry name" value="SENSOR HISTIDINE KINASE YKOH"/>
    <property type="match status" value="1"/>
</dbReference>
<dbReference type="InterPro" id="IPR050428">
    <property type="entry name" value="TCS_sensor_his_kinase"/>
</dbReference>
<protein>
    <recommendedName>
        <fullName evidence="3">histidine kinase</fullName>
        <ecNumber evidence="3">2.7.13.3</ecNumber>
    </recommendedName>
</protein>
<keyword evidence="15" id="KW-1185">Reference proteome</keyword>
<feature type="transmembrane region" description="Helical" evidence="11">
    <location>
        <begin position="196"/>
        <end position="218"/>
    </location>
</feature>
<evidence type="ECO:0000259" key="13">
    <source>
        <dbReference type="PROSITE" id="PS50885"/>
    </source>
</evidence>
<dbReference type="InterPro" id="IPR003594">
    <property type="entry name" value="HATPase_dom"/>
</dbReference>